<evidence type="ECO:0000259" key="3">
    <source>
        <dbReference type="Pfam" id="PF18003"/>
    </source>
</evidence>
<proteinExistence type="predicted"/>
<feature type="signal peptide" evidence="1">
    <location>
        <begin position="1"/>
        <end position="18"/>
    </location>
</feature>
<dbReference type="Gene3D" id="2.60.40.1120">
    <property type="entry name" value="Carboxypeptidase-like, regulatory domain"/>
    <property type="match status" value="1"/>
</dbReference>
<dbReference type="STRING" id="1335309.GA0116948_106109"/>
<evidence type="ECO:0008006" key="6">
    <source>
        <dbReference type="Google" id="ProtNLM"/>
    </source>
</evidence>
<feature type="chain" id="PRO_5008690753" description="DUF3823 domain-containing protein" evidence="1">
    <location>
        <begin position="19"/>
        <end position="230"/>
    </location>
</feature>
<reference evidence="4 5" key="1">
    <citation type="submission" date="2016-08" db="EMBL/GenBank/DDBJ databases">
        <authorList>
            <person name="Seilhamer J.J."/>
        </authorList>
    </citation>
    <scope>NUCLEOTIDE SEQUENCE [LARGE SCALE GENOMIC DNA]</scope>
    <source>
        <strain evidence="4 5">A37T2</strain>
    </source>
</reference>
<dbReference type="EMBL" id="FMAR01000006">
    <property type="protein sequence ID" value="SCC34844.1"/>
    <property type="molecule type" value="Genomic_DNA"/>
</dbReference>
<dbReference type="Pfam" id="PF18003">
    <property type="entry name" value="DUF3823_C"/>
    <property type="match status" value="1"/>
</dbReference>
<keyword evidence="1" id="KW-0732">Signal</keyword>
<feature type="domain" description="DUF3823" evidence="3">
    <location>
        <begin position="121"/>
        <end position="227"/>
    </location>
</feature>
<organism evidence="4 5">
    <name type="scientific">Chitinophaga costaii</name>
    <dbReference type="NCBI Taxonomy" id="1335309"/>
    <lineage>
        <taxon>Bacteria</taxon>
        <taxon>Pseudomonadati</taxon>
        <taxon>Bacteroidota</taxon>
        <taxon>Chitinophagia</taxon>
        <taxon>Chitinophagales</taxon>
        <taxon>Chitinophagaceae</taxon>
        <taxon>Chitinophaga</taxon>
    </lineage>
</organism>
<protein>
    <recommendedName>
        <fullName evidence="6">DUF3823 domain-containing protein</fullName>
    </recommendedName>
</protein>
<dbReference type="AlphaFoldDB" id="A0A1C4DTX4"/>
<feature type="domain" description="DUF3823" evidence="2">
    <location>
        <begin position="28"/>
        <end position="117"/>
    </location>
</feature>
<gene>
    <name evidence="4" type="ORF">GA0116948_106109</name>
</gene>
<dbReference type="InterPro" id="IPR024278">
    <property type="entry name" value="DUF3823_N"/>
</dbReference>
<dbReference type="Pfam" id="PF12866">
    <property type="entry name" value="DUF3823"/>
    <property type="match status" value="1"/>
</dbReference>
<dbReference type="OrthoDB" id="1433240at2"/>
<evidence type="ECO:0000259" key="2">
    <source>
        <dbReference type="Pfam" id="PF12866"/>
    </source>
</evidence>
<keyword evidence="5" id="KW-1185">Reference proteome</keyword>
<evidence type="ECO:0000256" key="1">
    <source>
        <dbReference type="SAM" id="SignalP"/>
    </source>
</evidence>
<evidence type="ECO:0000313" key="4">
    <source>
        <dbReference type="EMBL" id="SCC34844.1"/>
    </source>
</evidence>
<dbReference type="PROSITE" id="PS51257">
    <property type="entry name" value="PROKAR_LIPOPROTEIN"/>
    <property type="match status" value="1"/>
</dbReference>
<dbReference type="Gene3D" id="2.60.40.2060">
    <property type="match status" value="1"/>
</dbReference>
<evidence type="ECO:0000313" key="5">
    <source>
        <dbReference type="Proteomes" id="UP000242818"/>
    </source>
</evidence>
<dbReference type="RefSeq" id="WP_089711975.1">
    <property type="nucleotide sequence ID" value="NZ_FMAR01000006.1"/>
</dbReference>
<accession>A0A1C4DTX4</accession>
<dbReference type="Proteomes" id="UP000242818">
    <property type="component" value="Unassembled WGS sequence"/>
</dbReference>
<dbReference type="InterPro" id="IPR041186">
    <property type="entry name" value="DUF3823_C"/>
</dbReference>
<name>A0A1C4DTX4_9BACT</name>
<sequence>MKKYIAGLLLLLTIAACKKDNYDAPNVTFNGRITYQGEPIGVASQQVYFELWQTGFGKLTPINVNINQDGNFSALLFSGTYKMDLPVGQGPYLPASGHYGDTSTITITGSNTMNIEVLPYFMIRDDNYSLADSVITATFRLDSIVKDPALAKAISEVSLYESTLDLLDAQNNKVATTLSGANITGLQQITLTLKVPPDQYVSQSYIFARIGVRLAGIDDMLYAAVVKINL</sequence>